<feature type="compositionally biased region" description="Polar residues" evidence="1">
    <location>
        <begin position="74"/>
        <end position="84"/>
    </location>
</feature>
<proteinExistence type="predicted"/>
<evidence type="ECO:0000313" key="3">
    <source>
        <dbReference type="Proteomes" id="UP001213000"/>
    </source>
</evidence>
<keyword evidence="3" id="KW-1185">Reference proteome</keyword>
<gene>
    <name evidence="2" type="ORF">NP233_g9536</name>
</gene>
<protein>
    <submittedName>
        <fullName evidence="2">Uncharacterized protein</fullName>
    </submittedName>
</protein>
<comment type="caution">
    <text evidence="2">The sequence shown here is derived from an EMBL/GenBank/DDBJ whole genome shotgun (WGS) entry which is preliminary data.</text>
</comment>
<reference evidence="2" key="1">
    <citation type="submission" date="2022-07" db="EMBL/GenBank/DDBJ databases">
        <title>Genome Sequence of Leucocoprinus birnbaumii.</title>
        <authorList>
            <person name="Buettner E."/>
        </authorList>
    </citation>
    <scope>NUCLEOTIDE SEQUENCE</scope>
    <source>
        <strain evidence="2">VT141</strain>
    </source>
</reference>
<dbReference type="AlphaFoldDB" id="A0AAD5YM51"/>
<accession>A0AAD5YM51</accession>
<evidence type="ECO:0000313" key="2">
    <source>
        <dbReference type="EMBL" id="KAJ3562491.1"/>
    </source>
</evidence>
<feature type="region of interest" description="Disordered" evidence="1">
    <location>
        <begin position="1"/>
        <end position="84"/>
    </location>
</feature>
<evidence type="ECO:0000256" key="1">
    <source>
        <dbReference type="SAM" id="MobiDB-lite"/>
    </source>
</evidence>
<dbReference type="EMBL" id="JANIEX010000862">
    <property type="protein sequence ID" value="KAJ3562491.1"/>
    <property type="molecule type" value="Genomic_DNA"/>
</dbReference>
<organism evidence="2 3">
    <name type="scientific">Leucocoprinus birnbaumii</name>
    <dbReference type="NCBI Taxonomy" id="56174"/>
    <lineage>
        <taxon>Eukaryota</taxon>
        <taxon>Fungi</taxon>
        <taxon>Dikarya</taxon>
        <taxon>Basidiomycota</taxon>
        <taxon>Agaricomycotina</taxon>
        <taxon>Agaricomycetes</taxon>
        <taxon>Agaricomycetidae</taxon>
        <taxon>Agaricales</taxon>
        <taxon>Agaricineae</taxon>
        <taxon>Agaricaceae</taxon>
        <taxon>Leucocoprinus</taxon>
    </lineage>
</organism>
<dbReference type="Proteomes" id="UP001213000">
    <property type="component" value="Unassembled WGS sequence"/>
</dbReference>
<feature type="compositionally biased region" description="Basic and acidic residues" evidence="1">
    <location>
        <begin position="43"/>
        <end position="58"/>
    </location>
</feature>
<name>A0AAD5YM51_9AGAR</name>
<sequence length="258" mass="28581">MKVSTQKASKAKAKATPKSKSQAGPQNLSKPRTYRSPQKPKRDRSNKGPDGLTKDERHNRFHRKKPEKGDKSSAAPTGSKNTPAVTLSISLSRQEPPPAAPNLAIPIPSYHIGGISQCETACFSILYAQVVQWVSNWGGLENWPFALQKQYEEAVVAGPWETDQWYDDIWKYADEGRMLRADFAELHGTLPTAHSRVKELYRREIEAVASLVRGITIIETRVPLYGDSAVAVRAKLRCEIGELPRSDPPTSDSSDSDS</sequence>